<gene>
    <name evidence="5" type="ORF">MAGR_66060</name>
</gene>
<dbReference type="RefSeq" id="WP_165789313.1">
    <property type="nucleotide sequence ID" value="NZ_BLKS01000003.1"/>
</dbReference>
<dbReference type="AlphaFoldDB" id="A0A7I9WBS4"/>
<evidence type="ECO:0000256" key="2">
    <source>
        <dbReference type="ARBA" id="ARBA00023002"/>
    </source>
</evidence>
<evidence type="ECO:0000313" key="6">
    <source>
        <dbReference type="Proteomes" id="UP000465302"/>
    </source>
</evidence>
<accession>A0A7I9WBS4</accession>
<dbReference type="InterPro" id="IPR036188">
    <property type="entry name" value="FAD/NAD-bd_sf"/>
</dbReference>
<evidence type="ECO:0000259" key="4">
    <source>
        <dbReference type="Pfam" id="PF07992"/>
    </source>
</evidence>
<dbReference type="Proteomes" id="UP000465302">
    <property type="component" value="Unassembled WGS sequence"/>
</dbReference>
<name>A0A7I9WBS4_MYCAG</name>
<dbReference type="PRINTS" id="PR00469">
    <property type="entry name" value="PNDRDTASEII"/>
</dbReference>
<reference evidence="5 6" key="1">
    <citation type="journal article" date="2019" name="Emerg. Microbes Infect.">
        <title>Comprehensive subspecies identification of 175 nontuberculous mycobacteria species based on 7547 genomic profiles.</title>
        <authorList>
            <person name="Matsumoto Y."/>
            <person name="Kinjo T."/>
            <person name="Motooka D."/>
            <person name="Nabeya D."/>
            <person name="Jung N."/>
            <person name="Uechi K."/>
            <person name="Horii T."/>
            <person name="Iida T."/>
            <person name="Fujita J."/>
            <person name="Nakamura S."/>
        </authorList>
    </citation>
    <scope>NUCLEOTIDE SEQUENCE [LARGE SCALE GENOMIC DNA]</scope>
    <source>
        <strain evidence="5 6">JCM 6377</strain>
    </source>
</reference>
<evidence type="ECO:0000256" key="3">
    <source>
        <dbReference type="ARBA" id="ARBA00048132"/>
    </source>
</evidence>
<dbReference type="EMBL" id="BLKS01000003">
    <property type="protein sequence ID" value="GFG55165.1"/>
    <property type="molecule type" value="Genomic_DNA"/>
</dbReference>
<dbReference type="SUPFAM" id="SSF51905">
    <property type="entry name" value="FAD/NAD(P)-binding domain"/>
    <property type="match status" value="1"/>
</dbReference>
<feature type="domain" description="FAD/NAD(P)-binding" evidence="4">
    <location>
        <begin position="6"/>
        <end position="289"/>
    </location>
</feature>
<organism evidence="5 6">
    <name type="scientific">Mycolicibacterium agri</name>
    <name type="common">Mycobacterium agri</name>
    <dbReference type="NCBI Taxonomy" id="36811"/>
    <lineage>
        <taxon>Bacteria</taxon>
        <taxon>Bacillati</taxon>
        <taxon>Actinomycetota</taxon>
        <taxon>Actinomycetes</taxon>
        <taxon>Mycobacteriales</taxon>
        <taxon>Mycobacteriaceae</taxon>
        <taxon>Mycolicibacterium</taxon>
    </lineage>
</organism>
<dbReference type="Pfam" id="PF07992">
    <property type="entry name" value="Pyr_redox_2"/>
    <property type="match status" value="1"/>
</dbReference>
<proteinExistence type="predicted"/>
<comment type="caution">
    <text evidence="5">The sequence shown here is derived from an EMBL/GenBank/DDBJ whole genome shotgun (WGS) entry which is preliminary data.</text>
</comment>
<dbReference type="Gene3D" id="3.50.50.60">
    <property type="entry name" value="FAD/NAD(P)-binding domain"/>
    <property type="match status" value="2"/>
</dbReference>
<dbReference type="PRINTS" id="PR00368">
    <property type="entry name" value="FADPNR"/>
</dbReference>
<dbReference type="PANTHER" id="PTHR48105">
    <property type="entry name" value="THIOREDOXIN REDUCTASE 1-RELATED-RELATED"/>
    <property type="match status" value="1"/>
</dbReference>
<comment type="catalytic activity">
    <reaction evidence="3">
        <text>[thioredoxin]-dithiol + NADP(+) = [thioredoxin]-disulfide + NADPH + H(+)</text>
        <dbReference type="Rhea" id="RHEA:20345"/>
        <dbReference type="Rhea" id="RHEA-COMP:10698"/>
        <dbReference type="Rhea" id="RHEA-COMP:10700"/>
        <dbReference type="ChEBI" id="CHEBI:15378"/>
        <dbReference type="ChEBI" id="CHEBI:29950"/>
        <dbReference type="ChEBI" id="CHEBI:50058"/>
        <dbReference type="ChEBI" id="CHEBI:57783"/>
        <dbReference type="ChEBI" id="CHEBI:58349"/>
        <dbReference type="EC" id="1.8.1.9"/>
    </reaction>
</comment>
<sequence length="318" mass="33355">MTDVWDCVVVGGGAAGLSAALVLGRARRRTLVVDDGKQSNLAASGIGGLLGHDGRPPAELYALGRQELTAYPSVEVRSGVVVGGVRDDDGFMLDLGDGRHERTRRVLLATGMQYRPPDIPGLAELWGRSVFHCPFCHGWEVRDQPLAALARGERAVHSALMLRGWSNDVVLLTNGPGGLRDDERSRLAAAGVPVDERPVAELIAEDGELAAVVFSDGTRLPRSGLLVTTTLHQRSLLADQLGTATADPTPIAENPVEIDPLMRTTSPGVFAAGDLSVSMPQVAAAIAAGSMAAAAVVQSLLADDVGLPAPEWRTHVHA</sequence>
<dbReference type="InterPro" id="IPR050097">
    <property type="entry name" value="Ferredoxin-NADP_redctase_2"/>
</dbReference>
<keyword evidence="2" id="KW-0560">Oxidoreductase</keyword>
<dbReference type="GO" id="GO:0004791">
    <property type="term" value="F:thioredoxin-disulfide reductase (NADPH) activity"/>
    <property type="evidence" value="ECO:0007669"/>
    <property type="project" value="UniProtKB-EC"/>
</dbReference>
<dbReference type="InterPro" id="IPR023753">
    <property type="entry name" value="FAD/NAD-binding_dom"/>
</dbReference>
<evidence type="ECO:0000313" key="5">
    <source>
        <dbReference type="EMBL" id="GFG55165.1"/>
    </source>
</evidence>
<evidence type="ECO:0000256" key="1">
    <source>
        <dbReference type="ARBA" id="ARBA00022630"/>
    </source>
</evidence>
<keyword evidence="1" id="KW-0285">Flavoprotein</keyword>
<protein>
    <recommendedName>
        <fullName evidence="4">FAD/NAD(P)-binding domain-containing protein</fullName>
    </recommendedName>
</protein>